<keyword evidence="5" id="KW-0964">Secreted</keyword>
<proteinExistence type="inferred from homology"/>
<name>A0ABT0YMM3_9BURK</name>
<dbReference type="InterPro" id="IPR040026">
    <property type="entry name" value="FliD"/>
</dbReference>
<dbReference type="PANTHER" id="PTHR30288:SF0">
    <property type="entry name" value="FLAGELLAR HOOK-ASSOCIATED PROTEIN 2"/>
    <property type="match status" value="1"/>
</dbReference>
<dbReference type="PANTHER" id="PTHR30288">
    <property type="entry name" value="FLAGELLAR CAP/ASSEMBLY PROTEIN FLID"/>
    <property type="match status" value="1"/>
</dbReference>
<comment type="subcellular location">
    <subcellularLocation>
        <location evidence="5">Secreted</location>
    </subcellularLocation>
    <subcellularLocation>
        <location evidence="5">Bacterial flagellum</location>
    </subcellularLocation>
</comment>
<comment type="caution">
    <text evidence="8">The sequence shown here is derived from an EMBL/GenBank/DDBJ whole genome shotgun (WGS) entry which is preliminary data.</text>
</comment>
<keyword evidence="8" id="KW-0966">Cell projection</keyword>
<evidence type="ECO:0000256" key="3">
    <source>
        <dbReference type="ARBA" id="ARBA00023054"/>
    </source>
</evidence>
<feature type="domain" description="Flagellar hook-associated protein 2 C-terminal" evidence="7">
    <location>
        <begin position="236"/>
        <end position="462"/>
    </location>
</feature>
<dbReference type="Pfam" id="PF02465">
    <property type="entry name" value="FliD_N"/>
    <property type="match status" value="1"/>
</dbReference>
<organism evidence="8 9">
    <name type="scientific">Caldimonas mangrovi</name>
    <dbReference type="NCBI Taxonomy" id="2944811"/>
    <lineage>
        <taxon>Bacteria</taxon>
        <taxon>Pseudomonadati</taxon>
        <taxon>Pseudomonadota</taxon>
        <taxon>Betaproteobacteria</taxon>
        <taxon>Burkholderiales</taxon>
        <taxon>Sphaerotilaceae</taxon>
        <taxon>Caldimonas</taxon>
    </lineage>
</organism>
<reference evidence="8" key="1">
    <citation type="submission" date="2022-05" db="EMBL/GenBank/DDBJ databases">
        <title>Schlegelella sp. nov., isolated from mangrove soil.</title>
        <authorList>
            <person name="Liu Y."/>
            <person name="Ge X."/>
            <person name="Liu W."/>
        </authorList>
    </citation>
    <scope>NUCLEOTIDE SEQUENCE</scope>
    <source>
        <strain evidence="8">S2-27</strain>
    </source>
</reference>
<dbReference type="RefSeq" id="WP_251777608.1">
    <property type="nucleotide sequence ID" value="NZ_JAMKFE010000004.1"/>
</dbReference>
<keyword evidence="9" id="KW-1185">Reference proteome</keyword>
<dbReference type="Pfam" id="PF07195">
    <property type="entry name" value="FliD_C"/>
    <property type="match status" value="1"/>
</dbReference>
<protein>
    <recommendedName>
        <fullName evidence="5">Flagellar hook-associated protein 2</fullName>
        <shortName evidence="5">HAP2</shortName>
    </recommendedName>
    <alternativeName>
        <fullName evidence="5">Flagellar cap protein</fullName>
    </alternativeName>
</protein>
<keyword evidence="4 5" id="KW-0975">Bacterial flagellum</keyword>
<keyword evidence="3" id="KW-0175">Coiled coil</keyword>
<comment type="similarity">
    <text evidence="1 5">Belongs to the FliD family.</text>
</comment>
<dbReference type="InterPro" id="IPR010809">
    <property type="entry name" value="FliD_C"/>
</dbReference>
<comment type="function">
    <text evidence="5">Required for morphogenesis and for the elongation of the flagellar filament by facilitating polymerization of the flagellin monomers at the tip of growing filament. Forms a capping structure, which prevents flagellin subunits (transported through the central channel of the flagellum) from leaking out without polymerization at the distal end.</text>
</comment>
<evidence type="ECO:0000256" key="1">
    <source>
        <dbReference type="ARBA" id="ARBA00009764"/>
    </source>
</evidence>
<evidence type="ECO:0000259" key="7">
    <source>
        <dbReference type="Pfam" id="PF07195"/>
    </source>
</evidence>
<evidence type="ECO:0000259" key="6">
    <source>
        <dbReference type="Pfam" id="PF02465"/>
    </source>
</evidence>
<dbReference type="InterPro" id="IPR010810">
    <property type="entry name" value="Flagellin_hook_IN_motif"/>
</dbReference>
<dbReference type="InterPro" id="IPR003481">
    <property type="entry name" value="FliD_N"/>
</dbReference>
<evidence type="ECO:0000313" key="9">
    <source>
        <dbReference type="Proteomes" id="UP001165541"/>
    </source>
</evidence>
<evidence type="ECO:0000256" key="5">
    <source>
        <dbReference type="RuleBase" id="RU362066"/>
    </source>
</evidence>
<keyword evidence="8" id="KW-0282">Flagellum</keyword>
<keyword evidence="8" id="KW-0969">Cilium</keyword>
<evidence type="ECO:0000256" key="4">
    <source>
        <dbReference type="ARBA" id="ARBA00023143"/>
    </source>
</evidence>
<accession>A0ABT0YMM3</accession>
<feature type="domain" description="Flagellar hook-associated protein 2 N-terminal" evidence="6">
    <location>
        <begin position="10"/>
        <end position="105"/>
    </location>
</feature>
<dbReference type="Pfam" id="PF07196">
    <property type="entry name" value="Flagellin_IN"/>
    <property type="match status" value="1"/>
</dbReference>
<dbReference type="EMBL" id="JAMKFE010000004">
    <property type="protein sequence ID" value="MCM5679396.1"/>
    <property type="molecule type" value="Genomic_DNA"/>
</dbReference>
<dbReference type="Proteomes" id="UP001165541">
    <property type="component" value="Unassembled WGS sequence"/>
</dbReference>
<sequence length="481" mass="50375">MAISSPGLGSGLDVSSIVERLVAIERRPIDLIGEQTTKLQSRLSAFGLLQSYTVNVHDAVNRLTDATLWQKTSASTTDISISASSTADAVSGRYSVEVSQLAQAQSISSKAYASSSTAVGSGTLHIELGTWNADKTAFTAKSGATAVDVVIPAGADSLAEVRDAINKASAGVTASIVNDTSGARLVLRSNETGAENAVRITATTDDDGNAGDALGLSALAYDPPSAAGQMTENLAARNAVATVNGLSVSSATNVFNNVVDGLKFTVSKVTTAPAEIRVGVDTESMKKAVNDFVKAYNDINKYIADQTKYNPDTKAAATLQGDRSTLSLQGQLRQMVTGISGASGTFQRISDLGLQLQSDGSLKVNDSKLSDALANNRSEVSAAFSKSDATNPANNGFAVRMKALTASLTRTDGLVTTRTDGLRASIRRNELQAEKYEARVALVEQRLLRQYSALDNSLTSLNGLSSYVNQQVTLWNNKSGK</sequence>
<evidence type="ECO:0000313" key="8">
    <source>
        <dbReference type="EMBL" id="MCM5679396.1"/>
    </source>
</evidence>
<evidence type="ECO:0000256" key="2">
    <source>
        <dbReference type="ARBA" id="ARBA00011255"/>
    </source>
</evidence>
<comment type="subunit">
    <text evidence="2 5">Homopentamer.</text>
</comment>
<gene>
    <name evidence="8" type="primary">fliD</name>
    <name evidence="8" type="ORF">M8A51_07615</name>
</gene>